<name>A0A1G6V8H9_9ACTN</name>
<proteinExistence type="predicted"/>
<organism evidence="3 4">
    <name type="scientific">Glycomyces harbinensis</name>
    <dbReference type="NCBI Taxonomy" id="58114"/>
    <lineage>
        <taxon>Bacteria</taxon>
        <taxon>Bacillati</taxon>
        <taxon>Actinomycetota</taxon>
        <taxon>Actinomycetes</taxon>
        <taxon>Glycomycetales</taxon>
        <taxon>Glycomycetaceae</taxon>
        <taxon>Glycomyces</taxon>
    </lineage>
</organism>
<keyword evidence="1" id="KW-0812">Transmembrane</keyword>
<feature type="domain" description="Outer membrane channel protein CpnT-like N-terminal" evidence="2">
    <location>
        <begin position="9"/>
        <end position="147"/>
    </location>
</feature>
<evidence type="ECO:0000313" key="4">
    <source>
        <dbReference type="Proteomes" id="UP000198949"/>
    </source>
</evidence>
<accession>A0A1G6V8H9</accession>
<keyword evidence="1" id="KW-1133">Transmembrane helix</keyword>
<reference evidence="4" key="1">
    <citation type="submission" date="2016-10" db="EMBL/GenBank/DDBJ databases">
        <authorList>
            <person name="Varghese N."/>
            <person name="Submissions S."/>
        </authorList>
    </citation>
    <scope>NUCLEOTIDE SEQUENCE [LARGE SCALE GENOMIC DNA]</scope>
    <source>
        <strain evidence="4">CGMCC 4.3516</strain>
    </source>
</reference>
<sequence length="164" mass="16565">MAITLPDWLTGLMSELGLEFPKADEDEIAALGAAWTALGTDIAARRTEADATAAAVWDDSTGADIDAFKTWWQKEDSPPKSLEDGATGAGVTGTALQACALIVIGLKIYIIGELIATAFAIVAAIAAAIASGGLAGVAVIAVKQAAKEAIGLAIEQAVTAILEG</sequence>
<feature type="transmembrane region" description="Helical" evidence="1">
    <location>
        <begin position="89"/>
        <end position="112"/>
    </location>
</feature>
<dbReference type="EMBL" id="FNAD01000004">
    <property type="protein sequence ID" value="SDD49989.1"/>
    <property type="molecule type" value="Genomic_DNA"/>
</dbReference>
<feature type="transmembrane region" description="Helical" evidence="1">
    <location>
        <begin position="118"/>
        <end position="142"/>
    </location>
</feature>
<gene>
    <name evidence="3" type="ORF">SAMN05216270_104282</name>
</gene>
<keyword evidence="1" id="KW-0472">Membrane</keyword>
<dbReference type="STRING" id="58114.SAMN05216270_104282"/>
<evidence type="ECO:0000259" key="2">
    <source>
        <dbReference type="Pfam" id="PF25547"/>
    </source>
</evidence>
<protein>
    <recommendedName>
        <fullName evidence="2">Outer membrane channel protein CpnT-like N-terminal domain-containing protein</fullName>
    </recommendedName>
</protein>
<dbReference type="InterPro" id="IPR057746">
    <property type="entry name" value="CpnT-like_N"/>
</dbReference>
<dbReference type="RefSeq" id="WP_091032491.1">
    <property type="nucleotide sequence ID" value="NZ_FNAD01000004.1"/>
</dbReference>
<evidence type="ECO:0000313" key="3">
    <source>
        <dbReference type="EMBL" id="SDD49989.1"/>
    </source>
</evidence>
<dbReference type="AlphaFoldDB" id="A0A1G6V8H9"/>
<evidence type="ECO:0000256" key="1">
    <source>
        <dbReference type="SAM" id="Phobius"/>
    </source>
</evidence>
<dbReference type="Proteomes" id="UP000198949">
    <property type="component" value="Unassembled WGS sequence"/>
</dbReference>
<keyword evidence="4" id="KW-1185">Reference proteome</keyword>
<dbReference type="Pfam" id="PF25547">
    <property type="entry name" value="WXG100_2"/>
    <property type="match status" value="1"/>
</dbReference>